<evidence type="ECO:0000256" key="5">
    <source>
        <dbReference type="ARBA" id="ARBA00022692"/>
    </source>
</evidence>
<proteinExistence type="predicted"/>
<evidence type="ECO:0000256" key="3">
    <source>
        <dbReference type="ARBA" id="ARBA00022676"/>
    </source>
</evidence>
<keyword evidence="3 10" id="KW-0328">Glycosyltransferase</keyword>
<feature type="transmembrane region" description="Helical" evidence="8">
    <location>
        <begin position="229"/>
        <end position="250"/>
    </location>
</feature>
<gene>
    <name evidence="10" type="ORF">K7862_19475</name>
</gene>
<keyword evidence="4 10" id="KW-0808">Transferase</keyword>
<feature type="transmembrane region" description="Helical" evidence="8">
    <location>
        <begin position="277"/>
        <end position="297"/>
    </location>
</feature>
<dbReference type="PANTHER" id="PTHR33908:SF3">
    <property type="entry name" value="UNDECAPRENYL PHOSPHATE-ALPHA-4-AMINO-4-DEOXY-L-ARABINOSE ARABINOSYL TRANSFERASE"/>
    <property type="match status" value="1"/>
</dbReference>
<comment type="subcellular location">
    <subcellularLocation>
        <location evidence="1">Cell membrane</location>
        <topology evidence="1">Multi-pass membrane protein</topology>
    </subcellularLocation>
</comment>
<keyword evidence="5 8" id="KW-0812">Transmembrane</keyword>
<evidence type="ECO:0000313" key="10">
    <source>
        <dbReference type="EMBL" id="MBY8879803.1"/>
    </source>
</evidence>
<protein>
    <submittedName>
        <fullName evidence="10">Glycosyltransferase family 39 protein</fullName>
        <ecNumber evidence="10">2.4.-.-</ecNumber>
    </submittedName>
</protein>
<dbReference type="EMBL" id="JAINZZ010000023">
    <property type="protein sequence ID" value="MBY8879803.1"/>
    <property type="molecule type" value="Genomic_DNA"/>
</dbReference>
<evidence type="ECO:0000256" key="2">
    <source>
        <dbReference type="ARBA" id="ARBA00022475"/>
    </source>
</evidence>
<dbReference type="EC" id="2.4.-.-" evidence="10"/>
<feature type="transmembrane region" description="Helical" evidence="8">
    <location>
        <begin position="329"/>
        <end position="350"/>
    </location>
</feature>
<evidence type="ECO:0000313" key="11">
    <source>
        <dbReference type="Proteomes" id="UP000778578"/>
    </source>
</evidence>
<feature type="transmembrane region" description="Helical" evidence="8">
    <location>
        <begin position="139"/>
        <end position="158"/>
    </location>
</feature>
<dbReference type="Pfam" id="PF13231">
    <property type="entry name" value="PMT_2"/>
    <property type="match status" value="1"/>
</dbReference>
<dbReference type="GO" id="GO:0016757">
    <property type="term" value="F:glycosyltransferase activity"/>
    <property type="evidence" value="ECO:0007669"/>
    <property type="project" value="UniProtKB-KW"/>
</dbReference>
<keyword evidence="11" id="KW-1185">Reference proteome</keyword>
<keyword evidence="6 8" id="KW-1133">Transmembrane helix</keyword>
<dbReference type="Proteomes" id="UP000778578">
    <property type="component" value="Unassembled WGS sequence"/>
</dbReference>
<dbReference type="InterPro" id="IPR038731">
    <property type="entry name" value="RgtA/B/C-like"/>
</dbReference>
<feature type="transmembrane region" description="Helical" evidence="8">
    <location>
        <begin position="304"/>
        <end position="323"/>
    </location>
</feature>
<feature type="transmembrane region" description="Helical" evidence="8">
    <location>
        <begin position="203"/>
        <end position="222"/>
    </location>
</feature>
<keyword evidence="2" id="KW-1003">Cell membrane</keyword>
<organism evidence="10 11">
    <name type="scientific">Actinacidiphila acidipaludis</name>
    <dbReference type="NCBI Taxonomy" id="2873382"/>
    <lineage>
        <taxon>Bacteria</taxon>
        <taxon>Bacillati</taxon>
        <taxon>Actinomycetota</taxon>
        <taxon>Actinomycetes</taxon>
        <taxon>Kitasatosporales</taxon>
        <taxon>Streptomycetaceae</taxon>
        <taxon>Actinacidiphila</taxon>
    </lineage>
</organism>
<evidence type="ECO:0000256" key="4">
    <source>
        <dbReference type="ARBA" id="ARBA00022679"/>
    </source>
</evidence>
<evidence type="ECO:0000256" key="8">
    <source>
        <dbReference type="SAM" id="Phobius"/>
    </source>
</evidence>
<sequence length="538" mass="57239">MTVDTSALNGLADNDAGRLGDQETADGGGTAVRRWSPFATAALFLLPTAAALVSILKDLGGRQLWRDEHATWWAAGLSFGDLGHLIRSIDAVFTPYYILMHFWVDAAGDSASALRLPSAIAMGAAAGLLALLARRMFTTQVGVAAGLAFAVVPTVTRYGQEARPYAFAVAAVLLSTLLLVRALEQPTFKGWIGYTLSVPLIGWSHLASMAVLLPHVVIVVIARRRGDHIAAWAYAAAGTMGLCFVLPMAAAGSTQKGQISWNNPGTKDLVNLPQHLFGSWAVGAPVMALGLVGLCFAGRYALPLALWVLVPPLATYATAAQLHLFLPRYLLFTVPAWVLLAAVAVCRLAGPVTGRFAGQAPTFRIAVGWVLAAASVAALAWSALPGIREARGPILGEPDFRGVARIVEDGQQPHDGIAFGGVMTERRGMAYELRDDSGRPHDVLMARTPQQAGMYDAVECTHPDACLAKTDRLWLVTTSPPGLQYVNMPKATADVLRKEFRVIRTTKLTDIQVLLLKRVVTAATGSSGDSAADRKVHT</sequence>
<evidence type="ECO:0000256" key="1">
    <source>
        <dbReference type="ARBA" id="ARBA00004651"/>
    </source>
</evidence>
<dbReference type="PANTHER" id="PTHR33908">
    <property type="entry name" value="MANNOSYLTRANSFERASE YKCB-RELATED"/>
    <property type="match status" value="1"/>
</dbReference>
<feature type="transmembrane region" description="Helical" evidence="8">
    <location>
        <begin position="362"/>
        <end position="384"/>
    </location>
</feature>
<comment type="caution">
    <text evidence="10">The sequence shown here is derived from an EMBL/GenBank/DDBJ whole genome shotgun (WGS) entry which is preliminary data.</text>
</comment>
<keyword evidence="7 8" id="KW-0472">Membrane</keyword>
<feature type="transmembrane region" description="Helical" evidence="8">
    <location>
        <begin position="165"/>
        <end position="183"/>
    </location>
</feature>
<name>A0ABS7Q9H4_9ACTN</name>
<evidence type="ECO:0000256" key="6">
    <source>
        <dbReference type="ARBA" id="ARBA00022989"/>
    </source>
</evidence>
<feature type="transmembrane region" description="Helical" evidence="8">
    <location>
        <begin position="35"/>
        <end position="56"/>
    </location>
</feature>
<accession>A0ABS7Q9H4</accession>
<dbReference type="RefSeq" id="WP_222964196.1">
    <property type="nucleotide sequence ID" value="NZ_JAINZZ010000023.1"/>
</dbReference>
<feature type="domain" description="Glycosyltransferase RgtA/B/C/D-like" evidence="9">
    <location>
        <begin position="106"/>
        <end position="248"/>
    </location>
</feature>
<evidence type="ECO:0000259" key="9">
    <source>
        <dbReference type="Pfam" id="PF13231"/>
    </source>
</evidence>
<dbReference type="InterPro" id="IPR050297">
    <property type="entry name" value="LipidA_mod_glycosyltrf_83"/>
</dbReference>
<feature type="transmembrane region" description="Helical" evidence="8">
    <location>
        <begin position="113"/>
        <end position="133"/>
    </location>
</feature>
<evidence type="ECO:0000256" key="7">
    <source>
        <dbReference type="ARBA" id="ARBA00023136"/>
    </source>
</evidence>
<reference evidence="10 11" key="1">
    <citation type="submission" date="2021-08" db="EMBL/GenBank/DDBJ databases">
        <title>WGS of actinomycetes from Thailand.</title>
        <authorList>
            <person name="Thawai C."/>
        </authorList>
    </citation>
    <scope>NUCLEOTIDE SEQUENCE [LARGE SCALE GENOMIC DNA]</scope>
    <source>
        <strain evidence="10 11">PLK6-54</strain>
    </source>
</reference>